<keyword evidence="1" id="KW-0378">Hydrolase</keyword>
<gene>
    <name evidence="3" type="ORF">METZ01_LOCUS393604</name>
</gene>
<protein>
    <recommendedName>
        <fullName evidence="4">Peptidase M20 dimerisation domain-containing protein</fullName>
    </recommendedName>
</protein>
<dbReference type="PANTHER" id="PTHR43808">
    <property type="entry name" value="ACETYLORNITHINE DEACETYLASE"/>
    <property type="match status" value="1"/>
</dbReference>
<dbReference type="Gene3D" id="3.40.630.10">
    <property type="entry name" value="Zn peptidases"/>
    <property type="match status" value="1"/>
</dbReference>
<evidence type="ECO:0008006" key="4">
    <source>
        <dbReference type="Google" id="ProtNLM"/>
    </source>
</evidence>
<dbReference type="InterPro" id="IPR002933">
    <property type="entry name" value="Peptidase_M20"/>
</dbReference>
<evidence type="ECO:0000313" key="3">
    <source>
        <dbReference type="EMBL" id="SVD40750.1"/>
    </source>
</evidence>
<dbReference type="GO" id="GO:0016787">
    <property type="term" value="F:hydrolase activity"/>
    <property type="evidence" value="ECO:0007669"/>
    <property type="project" value="UniProtKB-KW"/>
</dbReference>
<dbReference type="Pfam" id="PF01546">
    <property type="entry name" value="Peptidase_M20"/>
    <property type="match status" value="1"/>
</dbReference>
<organism evidence="3">
    <name type="scientific">marine metagenome</name>
    <dbReference type="NCBI Taxonomy" id="408172"/>
    <lineage>
        <taxon>unclassified sequences</taxon>
        <taxon>metagenomes</taxon>
        <taxon>ecological metagenomes</taxon>
    </lineage>
</organism>
<dbReference type="PROSITE" id="PS00758">
    <property type="entry name" value="ARGE_DAPE_CPG2_1"/>
    <property type="match status" value="1"/>
</dbReference>
<dbReference type="AlphaFoldDB" id="A0A382V2Q8"/>
<proteinExistence type="predicted"/>
<accession>A0A382V2Q8</accession>
<evidence type="ECO:0000256" key="2">
    <source>
        <dbReference type="ARBA" id="ARBA00022833"/>
    </source>
</evidence>
<dbReference type="EMBL" id="UINC01148709">
    <property type="protein sequence ID" value="SVD40750.1"/>
    <property type="molecule type" value="Genomic_DNA"/>
</dbReference>
<sequence>MLAPTDQDLIAAGDEAVSRLRWMLRLDTTNPPGNELPLVEQLAAELTREGLQPQVLVSAPNRANLVVRLRGDGSQRPLLLLSHLDVVPAEPSQWTHPPFAGEVADGLVYGRGAVDSKLTTAVHMQVLLACKRLEVPLKRDLVLVATADEERGAVQGMAWMVEKHPEVFDAEYGINEAGGF</sequence>
<name>A0A382V2Q8_9ZZZZ</name>
<dbReference type="InterPro" id="IPR050072">
    <property type="entry name" value="Peptidase_M20A"/>
</dbReference>
<evidence type="ECO:0000256" key="1">
    <source>
        <dbReference type="ARBA" id="ARBA00022801"/>
    </source>
</evidence>
<dbReference type="PANTHER" id="PTHR43808:SF8">
    <property type="entry name" value="PEPTIDASE M20 DIMERISATION DOMAIN-CONTAINING PROTEIN"/>
    <property type="match status" value="1"/>
</dbReference>
<feature type="non-terminal residue" evidence="3">
    <location>
        <position position="180"/>
    </location>
</feature>
<dbReference type="InterPro" id="IPR001261">
    <property type="entry name" value="ArgE/DapE_CS"/>
</dbReference>
<keyword evidence="2" id="KW-0862">Zinc</keyword>
<reference evidence="3" key="1">
    <citation type="submission" date="2018-05" db="EMBL/GenBank/DDBJ databases">
        <authorList>
            <person name="Lanie J.A."/>
            <person name="Ng W.-L."/>
            <person name="Kazmierczak K.M."/>
            <person name="Andrzejewski T.M."/>
            <person name="Davidsen T.M."/>
            <person name="Wayne K.J."/>
            <person name="Tettelin H."/>
            <person name="Glass J.I."/>
            <person name="Rusch D."/>
            <person name="Podicherti R."/>
            <person name="Tsui H.-C.T."/>
            <person name="Winkler M.E."/>
        </authorList>
    </citation>
    <scope>NUCLEOTIDE SEQUENCE</scope>
</reference>
<dbReference type="SUPFAM" id="SSF53187">
    <property type="entry name" value="Zn-dependent exopeptidases"/>
    <property type="match status" value="1"/>
</dbReference>